<dbReference type="EMBL" id="UYRT01099854">
    <property type="protein sequence ID" value="VDN42308.1"/>
    <property type="molecule type" value="Genomic_DNA"/>
</dbReference>
<dbReference type="GO" id="GO:0004438">
    <property type="term" value="F:phosphatidylinositol-3-phosphate phosphatase activity"/>
    <property type="evidence" value="ECO:0007669"/>
    <property type="project" value="TreeGrafter"/>
</dbReference>
<dbReference type="GO" id="GO:0016020">
    <property type="term" value="C:membrane"/>
    <property type="evidence" value="ECO:0007669"/>
    <property type="project" value="TreeGrafter"/>
</dbReference>
<comment type="similarity">
    <text evidence="1">Belongs to the protein-tyrosine phosphatase family. Non-receptor class myotubularin subfamily.</text>
</comment>
<dbReference type="GO" id="GO:0005737">
    <property type="term" value="C:cytoplasm"/>
    <property type="evidence" value="ECO:0007669"/>
    <property type="project" value="TreeGrafter"/>
</dbReference>
<keyword evidence="4" id="KW-1185">Reference proteome</keyword>
<evidence type="ECO:0000313" key="4">
    <source>
        <dbReference type="Proteomes" id="UP000271098"/>
    </source>
</evidence>
<organism evidence="3 4">
    <name type="scientific">Gongylonema pulchrum</name>
    <dbReference type="NCBI Taxonomy" id="637853"/>
    <lineage>
        <taxon>Eukaryota</taxon>
        <taxon>Metazoa</taxon>
        <taxon>Ecdysozoa</taxon>
        <taxon>Nematoda</taxon>
        <taxon>Chromadorea</taxon>
        <taxon>Rhabditida</taxon>
        <taxon>Spirurina</taxon>
        <taxon>Spiruromorpha</taxon>
        <taxon>Spiruroidea</taxon>
        <taxon>Gongylonematidae</taxon>
        <taxon>Gongylonema</taxon>
    </lineage>
</organism>
<dbReference type="PROSITE" id="PS51339">
    <property type="entry name" value="PPASE_MYOTUBULARIN"/>
    <property type="match status" value="1"/>
</dbReference>
<accession>A0A3P7P0W8</accession>
<dbReference type="OrthoDB" id="271628at2759"/>
<name>A0A3P7P0W8_9BILA</name>
<dbReference type="PANTHER" id="PTHR10807">
    <property type="entry name" value="MYOTUBULARIN-RELATED"/>
    <property type="match status" value="1"/>
</dbReference>
<reference evidence="3 4" key="1">
    <citation type="submission" date="2018-11" db="EMBL/GenBank/DDBJ databases">
        <authorList>
            <consortium name="Pathogen Informatics"/>
        </authorList>
    </citation>
    <scope>NUCLEOTIDE SEQUENCE [LARGE SCALE GENOMIC DNA]</scope>
</reference>
<evidence type="ECO:0000256" key="1">
    <source>
        <dbReference type="ARBA" id="ARBA00007471"/>
    </source>
</evidence>
<protein>
    <recommendedName>
        <fullName evidence="2">Myotubularin phosphatase domain-containing protein</fullName>
    </recommendedName>
</protein>
<evidence type="ECO:0000313" key="3">
    <source>
        <dbReference type="EMBL" id="VDN42308.1"/>
    </source>
</evidence>
<evidence type="ECO:0000259" key="2">
    <source>
        <dbReference type="PROSITE" id="PS51339"/>
    </source>
</evidence>
<dbReference type="Proteomes" id="UP000271098">
    <property type="component" value="Unassembled WGS sequence"/>
</dbReference>
<sequence>MGHGEDKHNDSERSPIFVQFIDCVWQIMYQRVKNNTVSLWSYIIAEKRRFLNPHYNQYPRFIYVLRPNTRLMCIRPWKEYYFRYNPAIVAQDRAVIFKFLISR</sequence>
<dbReference type="AlphaFoldDB" id="A0A3P7P0W8"/>
<dbReference type="InterPro" id="IPR030564">
    <property type="entry name" value="Myotubularin"/>
</dbReference>
<proteinExistence type="inferred from homology"/>
<dbReference type="GO" id="GO:0046856">
    <property type="term" value="P:phosphatidylinositol dephosphorylation"/>
    <property type="evidence" value="ECO:0007669"/>
    <property type="project" value="TreeGrafter"/>
</dbReference>
<dbReference type="PANTHER" id="PTHR10807:SF128">
    <property type="entry name" value="PHOSPHATIDYLINOSITOL-3,5-BISPHOSPHATE 3-PHOSPHATASE"/>
    <property type="match status" value="1"/>
</dbReference>
<feature type="domain" description="Myotubularin phosphatase" evidence="2">
    <location>
        <begin position="1"/>
        <end position="30"/>
    </location>
</feature>
<dbReference type="InterPro" id="IPR029021">
    <property type="entry name" value="Prot-tyrosine_phosphatase-like"/>
</dbReference>
<gene>
    <name evidence="3" type="ORF">GPUH_LOCUS24039</name>
</gene>
<dbReference type="SUPFAM" id="SSF52799">
    <property type="entry name" value="(Phosphotyrosine protein) phosphatases II"/>
    <property type="match status" value="1"/>
</dbReference>
<dbReference type="GO" id="GO:0052629">
    <property type="term" value="F:phosphatidylinositol-3,5-bisphosphate 3-phosphatase activity"/>
    <property type="evidence" value="ECO:0007669"/>
    <property type="project" value="TreeGrafter"/>
</dbReference>
<dbReference type="InterPro" id="IPR010569">
    <property type="entry name" value="Myotubularin-like_Pase_dom"/>
</dbReference>
<dbReference type="Pfam" id="PF06602">
    <property type="entry name" value="Myotub-related"/>
    <property type="match status" value="1"/>
</dbReference>